<dbReference type="InterPro" id="IPR035959">
    <property type="entry name" value="RutC-like_sf"/>
</dbReference>
<evidence type="ECO:0000313" key="2">
    <source>
        <dbReference type="Proteomes" id="UP000694925"/>
    </source>
</evidence>
<dbReference type="Proteomes" id="UP000694925">
    <property type="component" value="Unplaced"/>
</dbReference>
<dbReference type="GO" id="GO:0005829">
    <property type="term" value="C:cytosol"/>
    <property type="evidence" value="ECO:0007669"/>
    <property type="project" value="TreeGrafter"/>
</dbReference>
<keyword evidence="2" id="KW-1185">Reference proteome</keyword>
<dbReference type="Pfam" id="PF01042">
    <property type="entry name" value="Ribonuc_L-PSP"/>
    <property type="match status" value="1"/>
</dbReference>
<dbReference type="GO" id="GO:0005739">
    <property type="term" value="C:mitochondrion"/>
    <property type="evidence" value="ECO:0007669"/>
    <property type="project" value="TreeGrafter"/>
</dbReference>
<proteinExistence type="inferred from homology"/>
<dbReference type="KEGG" id="ccal:108626183"/>
<comment type="similarity">
    <text evidence="1">Belongs to the RutC family.</text>
</comment>
<dbReference type="InterPro" id="IPR019897">
    <property type="entry name" value="RidA_CS"/>
</dbReference>
<dbReference type="PANTHER" id="PTHR11803">
    <property type="entry name" value="2-IMINOBUTANOATE/2-IMINOPROPANOATE DEAMINASE RIDA"/>
    <property type="match status" value="1"/>
</dbReference>
<dbReference type="GeneID" id="108626183"/>
<dbReference type="CDD" id="cd00448">
    <property type="entry name" value="YjgF_YER057c_UK114_family"/>
    <property type="match status" value="1"/>
</dbReference>
<dbReference type="CTD" id="34897"/>
<evidence type="ECO:0000313" key="3">
    <source>
        <dbReference type="RefSeq" id="XP_017882204.1"/>
    </source>
</evidence>
<gene>
    <name evidence="3" type="primary">LOC108626183</name>
</gene>
<dbReference type="SUPFAM" id="SSF55298">
    <property type="entry name" value="YjgF-like"/>
    <property type="match status" value="1"/>
</dbReference>
<dbReference type="InterPro" id="IPR006056">
    <property type="entry name" value="RidA"/>
</dbReference>
<dbReference type="Gene3D" id="3.30.1330.40">
    <property type="entry name" value="RutC-like"/>
    <property type="match status" value="1"/>
</dbReference>
<dbReference type="NCBIfam" id="TIGR00004">
    <property type="entry name" value="Rid family detoxifying hydrolase"/>
    <property type="match status" value="1"/>
</dbReference>
<sequence length="150" mass="16504">MISKYVLKTRQAIMSMGKMKRKIISSPLSPKPVGPYNQAILVDRTVYLSGVLGIDVKTGKLVEGGAVPEAQQVLKNMGHILKEAGSDYNKVIKTTILLQNINDFAGINEVYKEYFKENYPARSTYQVGKLPMGAQVEIEAIAITGEVETI</sequence>
<protein>
    <submittedName>
        <fullName evidence="3">2-iminobutanoate/2-iminopropanoate deaminase</fullName>
    </submittedName>
</protein>
<evidence type="ECO:0000256" key="1">
    <source>
        <dbReference type="ARBA" id="ARBA00010552"/>
    </source>
</evidence>
<dbReference type="RefSeq" id="XP_017882204.1">
    <property type="nucleotide sequence ID" value="XM_018026715.2"/>
</dbReference>
<dbReference type="GO" id="GO:0019239">
    <property type="term" value="F:deaminase activity"/>
    <property type="evidence" value="ECO:0007669"/>
    <property type="project" value="TreeGrafter"/>
</dbReference>
<accession>A0AAJ7J283</accession>
<name>A0AAJ7J283_9HYME</name>
<dbReference type="FunFam" id="3.30.1330.40:FF:000001">
    <property type="entry name" value="L-PSP family endoribonuclease"/>
    <property type="match status" value="1"/>
</dbReference>
<dbReference type="PANTHER" id="PTHR11803:SF39">
    <property type="entry name" value="2-IMINOBUTANOATE_2-IMINOPROPANOATE DEAMINASE"/>
    <property type="match status" value="1"/>
</dbReference>
<organism evidence="2 3">
    <name type="scientific">Ceratina calcarata</name>
    <dbReference type="NCBI Taxonomy" id="156304"/>
    <lineage>
        <taxon>Eukaryota</taxon>
        <taxon>Metazoa</taxon>
        <taxon>Ecdysozoa</taxon>
        <taxon>Arthropoda</taxon>
        <taxon>Hexapoda</taxon>
        <taxon>Insecta</taxon>
        <taxon>Pterygota</taxon>
        <taxon>Neoptera</taxon>
        <taxon>Endopterygota</taxon>
        <taxon>Hymenoptera</taxon>
        <taxon>Apocrita</taxon>
        <taxon>Aculeata</taxon>
        <taxon>Apoidea</taxon>
        <taxon>Anthophila</taxon>
        <taxon>Apidae</taxon>
        <taxon>Ceratina</taxon>
        <taxon>Zadontomerus</taxon>
    </lineage>
</organism>
<dbReference type="PROSITE" id="PS01094">
    <property type="entry name" value="UPF0076"/>
    <property type="match status" value="1"/>
</dbReference>
<dbReference type="InterPro" id="IPR006175">
    <property type="entry name" value="YjgF/YER057c/UK114"/>
</dbReference>
<dbReference type="AlphaFoldDB" id="A0AAJ7J283"/>
<reference evidence="3" key="1">
    <citation type="submission" date="2025-08" db="UniProtKB">
        <authorList>
            <consortium name="RefSeq"/>
        </authorList>
    </citation>
    <scope>IDENTIFICATION</scope>
    <source>
        <tissue evidence="3">Whole body</tissue>
    </source>
</reference>